<dbReference type="PANTHER" id="PTHR13355:SF11">
    <property type="entry name" value="GLUCOSAMINE 6-PHOSPHATE N-ACETYLTRANSFERASE"/>
    <property type="match status" value="1"/>
</dbReference>
<accession>A0AAU8BEG9</accession>
<dbReference type="EMBL" id="CP115920">
    <property type="protein sequence ID" value="XCD14839.1"/>
    <property type="molecule type" value="Genomic_DNA"/>
</dbReference>
<dbReference type="KEGG" id="vck:PG915_09490"/>
<dbReference type="AlphaFoldDB" id="A0AAU8BEG9"/>
<dbReference type="GO" id="GO:0004343">
    <property type="term" value="F:glucosamine 6-phosphate N-acetyltransferase activity"/>
    <property type="evidence" value="ECO:0007669"/>
    <property type="project" value="TreeGrafter"/>
</dbReference>
<name>A0AAU8BEG9_9VIBR</name>
<evidence type="ECO:0000313" key="2">
    <source>
        <dbReference type="EMBL" id="XCD14839.1"/>
    </source>
</evidence>
<dbReference type="Pfam" id="PF00583">
    <property type="entry name" value="Acetyltransf_1"/>
    <property type="match status" value="1"/>
</dbReference>
<dbReference type="Gene3D" id="3.40.630.30">
    <property type="match status" value="1"/>
</dbReference>
<dbReference type="SUPFAM" id="SSF55729">
    <property type="entry name" value="Acyl-CoA N-acyltransferases (Nat)"/>
    <property type="match status" value="1"/>
</dbReference>
<proteinExistence type="predicted"/>
<evidence type="ECO:0000259" key="1">
    <source>
        <dbReference type="PROSITE" id="PS51186"/>
    </source>
</evidence>
<reference evidence="2" key="1">
    <citation type="submission" date="2023-01" db="EMBL/GenBank/DDBJ databases">
        <title>Vibrio sp. CB1-14 genome sequencing.</title>
        <authorList>
            <person name="Otstavnykh N."/>
            <person name="Isaeva M."/>
            <person name="Meleshko D."/>
        </authorList>
    </citation>
    <scope>NUCLEOTIDE SEQUENCE</scope>
    <source>
        <strain evidence="2">CB1-14</strain>
    </source>
</reference>
<gene>
    <name evidence="2" type="ORF">PG915_09490</name>
</gene>
<dbReference type="InterPro" id="IPR016181">
    <property type="entry name" value="Acyl_CoA_acyltransferase"/>
</dbReference>
<feature type="domain" description="N-acetyltransferase" evidence="1">
    <location>
        <begin position="1"/>
        <end position="142"/>
    </location>
</feature>
<sequence length="144" mass="16192">MEVTIGKSADLIEKAQAIRYQVFTMEQSIPNELDFDGLDRVAEHALVTEANQTVATARLVINTDGSSVMARVAVLEAYRGRGIASIVVNKLIEYAQKQGVSSIEIHAHSYLRSYYERLGFEFIQEVEIVGEHQLIKMLHQLVRT</sequence>
<organism evidence="2">
    <name type="scientific">Vibrio chaetopteri</name>
    <dbReference type="NCBI Taxonomy" id="3016528"/>
    <lineage>
        <taxon>Bacteria</taxon>
        <taxon>Pseudomonadati</taxon>
        <taxon>Pseudomonadota</taxon>
        <taxon>Gammaproteobacteria</taxon>
        <taxon>Vibrionales</taxon>
        <taxon>Vibrionaceae</taxon>
        <taxon>Vibrio</taxon>
    </lineage>
</organism>
<dbReference type="PROSITE" id="PS51186">
    <property type="entry name" value="GNAT"/>
    <property type="match status" value="1"/>
</dbReference>
<dbReference type="RefSeq" id="WP_353496308.1">
    <property type="nucleotide sequence ID" value="NZ_CP115920.1"/>
</dbReference>
<dbReference type="PANTHER" id="PTHR13355">
    <property type="entry name" value="GLUCOSAMINE 6-PHOSPHATE N-ACETYLTRANSFERASE"/>
    <property type="match status" value="1"/>
</dbReference>
<protein>
    <submittedName>
        <fullName evidence="2">GNAT family N-acetyltransferase</fullName>
    </submittedName>
</protein>
<dbReference type="CDD" id="cd04301">
    <property type="entry name" value="NAT_SF"/>
    <property type="match status" value="1"/>
</dbReference>
<dbReference type="InterPro" id="IPR000182">
    <property type="entry name" value="GNAT_dom"/>
</dbReference>
<dbReference type="InterPro" id="IPR039143">
    <property type="entry name" value="GNPNAT1-like"/>
</dbReference>